<organism evidence="2 3">
    <name type="scientific">Colletotrichum kahawae</name>
    <name type="common">Coffee berry disease fungus</name>
    <dbReference type="NCBI Taxonomy" id="34407"/>
    <lineage>
        <taxon>Eukaryota</taxon>
        <taxon>Fungi</taxon>
        <taxon>Dikarya</taxon>
        <taxon>Ascomycota</taxon>
        <taxon>Pezizomycotina</taxon>
        <taxon>Sordariomycetes</taxon>
        <taxon>Hypocreomycetidae</taxon>
        <taxon>Glomerellales</taxon>
        <taxon>Glomerellaceae</taxon>
        <taxon>Colletotrichum</taxon>
        <taxon>Colletotrichum gloeosporioides species complex</taxon>
    </lineage>
</organism>
<accession>A0AAD9YDB8</accession>
<feature type="transmembrane region" description="Helical" evidence="1">
    <location>
        <begin position="275"/>
        <end position="298"/>
    </location>
</feature>
<gene>
    <name evidence="2" type="ORF">CKAH01_17486</name>
</gene>
<keyword evidence="3" id="KW-1185">Reference proteome</keyword>
<reference evidence="2" key="1">
    <citation type="submission" date="2023-02" db="EMBL/GenBank/DDBJ databases">
        <title>Colletotrichum kahawae CIFC_Que2 genome sequencing and assembly.</title>
        <authorList>
            <person name="Baroncelli R."/>
        </authorList>
    </citation>
    <scope>NUCLEOTIDE SEQUENCE</scope>
    <source>
        <strain evidence="2">CIFC_Que2</strain>
    </source>
</reference>
<sequence length="316" mass="35379">MPPAASSSGEEAGLVEVEDDTFDVNKTYGYEFARRLYDEDAFGPYKISIPHHPTIIDIHEDGISYIKMLGVDDEAKQFSRKWDQQLRPTGAVPRSILPNHAWIMEPSVDLDIDRGTGFLHGTIFFSYLNWEVYGAVKSRGGNSDAQWSPTRHQRKTLDQFYYSGLRDTGRRDRGQTVSKWTGGSGSMTENGRLEAVTDSLVVMVDQMWMWTSARERTHKMVLELLDLEQKAASLGEARTTTQQGRAVMLFTIITIIFNVSELTGDPQNPTSGQVWKIAAPISVVVILGSLGVAFFIMYPDSVKSCLRRKSTNKTAV</sequence>
<keyword evidence="1" id="KW-0812">Transmembrane</keyword>
<name>A0AAD9YDB8_COLKA</name>
<keyword evidence="1" id="KW-1133">Transmembrane helix</keyword>
<protein>
    <submittedName>
        <fullName evidence="2">Ankyrin repeat protein</fullName>
    </submittedName>
</protein>
<dbReference type="EMBL" id="VYYT01000232">
    <property type="protein sequence ID" value="KAK2754331.1"/>
    <property type="molecule type" value="Genomic_DNA"/>
</dbReference>
<dbReference type="Proteomes" id="UP001281614">
    <property type="component" value="Unassembled WGS sequence"/>
</dbReference>
<proteinExistence type="predicted"/>
<comment type="caution">
    <text evidence="2">The sequence shown here is derived from an EMBL/GenBank/DDBJ whole genome shotgun (WGS) entry which is preliminary data.</text>
</comment>
<evidence type="ECO:0000256" key="1">
    <source>
        <dbReference type="SAM" id="Phobius"/>
    </source>
</evidence>
<dbReference type="AlphaFoldDB" id="A0AAD9YDB8"/>
<keyword evidence="1" id="KW-0472">Membrane</keyword>
<evidence type="ECO:0000313" key="3">
    <source>
        <dbReference type="Proteomes" id="UP001281614"/>
    </source>
</evidence>
<evidence type="ECO:0000313" key="2">
    <source>
        <dbReference type="EMBL" id="KAK2754331.1"/>
    </source>
</evidence>